<comment type="caution">
    <text evidence="2">The sequence shown here is derived from an EMBL/GenBank/DDBJ whole genome shotgun (WGS) entry which is preliminary data.</text>
</comment>
<evidence type="ECO:0000313" key="3">
    <source>
        <dbReference type="Proteomes" id="UP001172155"/>
    </source>
</evidence>
<evidence type="ECO:0000256" key="1">
    <source>
        <dbReference type="SAM" id="MobiDB-lite"/>
    </source>
</evidence>
<dbReference type="Proteomes" id="UP001172155">
    <property type="component" value="Unassembled WGS sequence"/>
</dbReference>
<feature type="region of interest" description="Disordered" evidence="1">
    <location>
        <begin position="208"/>
        <end position="234"/>
    </location>
</feature>
<reference evidence="2" key="1">
    <citation type="submission" date="2023-06" db="EMBL/GenBank/DDBJ databases">
        <title>Genome-scale phylogeny and comparative genomics of the fungal order Sordariales.</title>
        <authorList>
            <consortium name="Lawrence Berkeley National Laboratory"/>
            <person name="Hensen N."/>
            <person name="Bonometti L."/>
            <person name="Westerberg I."/>
            <person name="Brannstrom I.O."/>
            <person name="Guillou S."/>
            <person name="Cros-Aarteil S."/>
            <person name="Calhoun S."/>
            <person name="Haridas S."/>
            <person name="Kuo A."/>
            <person name="Mondo S."/>
            <person name="Pangilinan J."/>
            <person name="Riley R."/>
            <person name="LaButti K."/>
            <person name="Andreopoulos B."/>
            <person name="Lipzen A."/>
            <person name="Chen C."/>
            <person name="Yanf M."/>
            <person name="Daum C."/>
            <person name="Ng V."/>
            <person name="Clum A."/>
            <person name="Steindorff A."/>
            <person name="Ohm R."/>
            <person name="Martin F."/>
            <person name="Silar P."/>
            <person name="Natvig D."/>
            <person name="Lalanne C."/>
            <person name="Gautier V."/>
            <person name="Ament-velasquez S.L."/>
            <person name="Kruys A."/>
            <person name="Hutchinson M.I."/>
            <person name="Powell A.J."/>
            <person name="Barry K."/>
            <person name="Miller A.N."/>
            <person name="Grigoriev I.V."/>
            <person name="Debuchy R."/>
            <person name="Gladieux P."/>
            <person name="Thoren M.H."/>
            <person name="Johannesson H."/>
        </authorList>
    </citation>
    <scope>NUCLEOTIDE SEQUENCE</scope>
    <source>
        <strain evidence="2">SMH3187-1</strain>
    </source>
</reference>
<proteinExistence type="predicted"/>
<sequence length="302" mass="32279">MQPRWLHALECGCLALPQGGHLTTRRCWVSLKPLQRCPPALERRDIGAVRRSGSSPCPGLPMHPPISTATLTSMFCHGTHGAVLYLLPGPWSNSWSSARPFLTFSLPSCFGLEPMPTAVHVPCSPSPLGLSRPSTTSTPRYLAGHPDPPCAPAQHTSHQARQPVKTHTRPAHPTAAAGHVRLLSCLAPSEELEKLLLADQRVAAPCPNQGIPARSSPPNPGLSFGQTALYSDPRGVPTQVLESTYTVRDTRISSKTVSTATSDPTTKVEPRSPPASTCQSGSSPRKRPKLFGEPLVGKTSIF</sequence>
<dbReference type="EMBL" id="JAUKUD010000004">
    <property type="protein sequence ID" value="KAK0747142.1"/>
    <property type="molecule type" value="Genomic_DNA"/>
</dbReference>
<feature type="compositionally biased region" description="Polar residues" evidence="1">
    <location>
        <begin position="274"/>
        <end position="283"/>
    </location>
</feature>
<keyword evidence="3" id="KW-1185">Reference proteome</keyword>
<feature type="region of interest" description="Disordered" evidence="1">
    <location>
        <begin position="148"/>
        <end position="171"/>
    </location>
</feature>
<accession>A0AA40EXH9</accession>
<protein>
    <submittedName>
        <fullName evidence="2">Uncharacterized protein</fullName>
    </submittedName>
</protein>
<evidence type="ECO:0000313" key="2">
    <source>
        <dbReference type="EMBL" id="KAK0747142.1"/>
    </source>
</evidence>
<gene>
    <name evidence="2" type="ORF">B0T18DRAFT_165909</name>
</gene>
<feature type="compositionally biased region" description="Polar residues" evidence="1">
    <location>
        <begin position="252"/>
        <end position="265"/>
    </location>
</feature>
<dbReference type="AlphaFoldDB" id="A0AA40EXH9"/>
<organism evidence="2 3">
    <name type="scientific">Schizothecium vesticola</name>
    <dbReference type="NCBI Taxonomy" id="314040"/>
    <lineage>
        <taxon>Eukaryota</taxon>
        <taxon>Fungi</taxon>
        <taxon>Dikarya</taxon>
        <taxon>Ascomycota</taxon>
        <taxon>Pezizomycotina</taxon>
        <taxon>Sordariomycetes</taxon>
        <taxon>Sordariomycetidae</taxon>
        <taxon>Sordariales</taxon>
        <taxon>Schizotheciaceae</taxon>
        <taxon>Schizothecium</taxon>
    </lineage>
</organism>
<feature type="region of interest" description="Disordered" evidence="1">
    <location>
        <begin position="252"/>
        <end position="302"/>
    </location>
</feature>
<name>A0AA40EXH9_9PEZI</name>